<comment type="caution">
    <text evidence="2">The sequence shown here is derived from an EMBL/GenBank/DDBJ whole genome shotgun (WGS) entry which is preliminary data.</text>
</comment>
<organism evidence="2 3">
    <name type="scientific">Bremerella alba</name>
    <dbReference type="NCBI Taxonomy" id="980252"/>
    <lineage>
        <taxon>Bacteria</taxon>
        <taxon>Pseudomonadati</taxon>
        <taxon>Planctomycetota</taxon>
        <taxon>Planctomycetia</taxon>
        <taxon>Pirellulales</taxon>
        <taxon>Pirellulaceae</taxon>
        <taxon>Bremerella</taxon>
    </lineage>
</organism>
<feature type="signal peptide" evidence="1">
    <location>
        <begin position="1"/>
        <end position="19"/>
    </location>
</feature>
<sequence length="312" mass="34226">MIRTLVCLFFLLASGASAAAEGITPFAEAIVWHASAETSSVWASEVPLTAREFEATNIEFGWNAGLRAGLQIEPPQWLWDVRFTVTHFSTSQDAAIDDGLNLVIPEFFSGFVSGDSFDFTAASVDWSIKYTTFDLDFGHDIEVSETCLIRPTFGLKAAVIDQDIRSHWSDFLGVTAVENVDHEFFGFGPSVGLGVRWAPGQGHCCLIGDFSGALLYGAWNVEDNFQRTDGGAAGSSYEAFSTSLNDSKLGTVMLRSFFGAEWSLPCRMKVVGRLGYEMQWWANQQRLLTFQQLPMHGDLTFQGGVCGIAVSY</sequence>
<dbReference type="InterPro" id="IPR007825">
    <property type="entry name" value="Major_OMP_Legionella"/>
</dbReference>
<evidence type="ECO:0000313" key="2">
    <source>
        <dbReference type="EMBL" id="MBA2113447.1"/>
    </source>
</evidence>
<dbReference type="AlphaFoldDB" id="A0A7V9A5Q8"/>
<evidence type="ECO:0000256" key="1">
    <source>
        <dbReference type="SAM" id="SignalP"/>
    </source>
</evidence>
<gene>
    <name evidence="2" type="ORF">HOV93_05960</name>
</gene>
<keyword evidence="3" id="KW-1185">Reference proteome</keyword>
<evidence type="ECO:0000313" key="3">
    <source>
        <dbReference type="Proteomes" id="UP000551616"/>
    </source>
</evidence>
<proteinExistence type="predicted"/>
<dbReference type="RefSeq" id="WP_207394920.1">
    <property type="nucleotide sequence ID" value="NZ_JABRWO010000001.1"/>
</dbReference>
<dbReference type="Pfam" id="PF05150">
    <property type="entry name" value="Legionella_OMP"/>
    <property type="match status" value="1"/>
</dbReference>
<dbReference type="EMBL" id="JABRWO010000001">
    <property type="protein sequence ID" value="MBA2113447.1"/>
    <property type="molecule type" value="Genomic_DNA"/>
</dbReference>
<feature type="chain" id="PRO_5031355852" evidence="1">
    <location>
        <begin position="20"/>
        <end position="312"/>
    </location>
</feature>
<protein>
    <submittedName>
        <fullName evidence="2">Uncharacterized protein</fullName>
    </submittedName>
</protein>
<name>A0A7V9A5Q8_9BACT</name>
<keyword evidence="1" id="KW-0732">Signal</keyword>
<accession>A0A7V9A5Q8</accession>
<dbReference type="Proteomes" id="UP000551616">
    <property type="component" value="Unassembled WGS sequence"/>
</dbReference>
<reference evidence="2 3" key="1">
    <citation type="submission" date="2020-05" db="EMBL/GenBank/DDBJ databases">
        <title>Bremerella alba sp. nov., a novel planctomycete isolated from the surface of the macroalga Fucus spiralis.</title>
        <authorList>
            <person name="Godinho O."/>
            <person name="Botelho R."/>
            <person name="Albuquerque L."/>
            <person name="Wiegand S."/>
            <person name="Da Costa M.S."/>
            <person name="Lobo-Da-Cunha A."/>
            <person name="Jogler C."/>
            <person name="Lage O.M."/>
        </authorList>
    </citation>
    <scope>NUCLEOTIDE SEQUENCE [LARGE SCALE GENOMIC DNA]</scope>
    <source>
        <strain evidence="2 3">FF15</strain>
    </source>
</reference>